<proteinExistence type="predicted"/>
<evidence type="ECO:0000313" key="4">
    <source>
        <dbReference type="Proteomes" id="UP001629432"/>
    </source>
</evidence>
<protein>
    <submittedName>
        <fullName evidence="3">Uncharacterized protein</fullName>
    </submittedName>
</protein>
<comment type="caution">
    <text evidence="3">The sequence shown here is derived from an EMBL/GenBank/DDBJ whole genome shotgun (WGS) entry which is preliminary data.</text>
</comment>
<evidence type="ECO:0000259" key="1">
    <source>
        <dbReference type="Pfam" id="PF25678"/>
    </source>
</evidence>
<dbReference type="Pfam" id="PF25678">
    <property type="entry name" value="DUF7946"/>
    <property type="match status" value="1"/>
</dbReference>
<accession>A0ABW9E5T6</accession>
<gene>
    <name evidence="3" type="ORF">PQQ63_37180</name>
</gene>
<keyword evidence="4" id="KW-1185">Reference proteome</keyword>
<feature type="domain" description="DUF7947" evidence="2">
    <location>
        <begin position="201"/>
        <end position="279"/>
    </location>
</feature>
<dbReference type="Proteomes" id="UP001629432">
    <property type="component" value="Unassembled WGS sequence"/>
</dbReference>
<organism evidence="3 4">
    <name type="scientific">Paraburkholderia metrosideri</name>
    <dbReference type="NCBI Taxonomy" id="580937"/>
    <lineage>
        <taxon>Bacteria</taxon>
        <taxon>Pseudomonadati</taxon>
        <taxon>Pseudomonadota</taxon>
        <taxon>Betaproteobacteria</taxon>
        <taxon>Burkholderiales</taxon>
        <taxon>Burkholderiaceae</taxon>
        <taxon>Paraburkholderia</taxon>
    </lineage>
</organism>
<sequence>MKYKISTGGTVAQVEIVVRYDGLAADNGQLSLYDAGESLSGLATVINLAAHSFANDNEVRDRIANPTDVTTTMLGAKRGCFENIIGVDFADAVNEKIGKSVIVKHFWEYLRVSLETAVGNEPSSENPHVIRIINSESAPFEELAVRFETPLQHVMRPLKTKGANIITFSRPYVGDQVSLDLDCLDYVSTSTKDDALKHWPGNVTKYNILSGYGRAYLDSVKRTVPFNIVDFEGNQIAHMAATASMNERAQDRDAGKRVIVAHKVVSSSGRIKRLLVTEINKPHGR</sequence>
<reference evidence="3 4" key="1">
    <citation type="journal article" date="2024" name="Chem. Sci.">
        <title>Discovery of megapolipeptins by genome mining of a Burkholderiales bacteria collection.</title>
        <authorList>
            <person name="Paulo B.S."/>
            <person name="Recchia M.J.J."/>
            <person name="Lee S."/>
            <person name="Fergusson C.H."/>
            <person name="Romanowski S.B."/>
            <person name="Hernandez A."/>
            <person name="Krull N."/>
            <person name="Liu D.Y."/>
            <person name="Cavanagh H."/>
            <person name="Bos A."/>
            <person name="Gray C.A."/>
            <person name="Murphy B.T."/>
            <person name="Linington R.G."/>
            <person name="Eustaquio A.S."/>
        </authorList>
    </citation>
    <scope>NUCLEOTIDE SEQUENCE [LARGE SCALE GENOMIC DNA]</scope>
    <source>
        <strain evidence="3 4">RL17-338-BIC-A</strain>
    </source>
</reference>
<name>A0ABW9E5T6_9BURK</name>
<dbReference type="RefSeq" id="WP_408340907.1">
    <property type="nucleotide sequence ID" value="NZ_JAQQCF010000066.1"/>
</dbReference>
<dbReference type="Pfam" id="PF25679">
    <property type="entry name" value="DUF7947"/>
    <property type="match status" value="1"/>
</dbReference>
<evidence type="ECO:0000313" key="3">
    <source>
        <dbReference type="EMBL" id="MFM0642319.1"/>
    </source>
</evidence>
<feature type="domain" description="DUF7946" evidence="1">
    <location>
        <begin position="17"/>
        <end position="121"/>
    </location>
</feature>
<evidence type="ECO:0000259" key="2">
    <source>
        <dbReference type="Pfam" id="PF25679"/>
    </source>
</evidence>
<dbReference type="InterPro" id="IPR057706">
    <property type="entry name" value="DUF7946"/>
</dbReference>
<dbReference type="InterPro" id="IPR057707">
    <property type="entry name" value="DUF7947"/>
</dbReference>
<dbReference type="EMBL" id="JAQQCF010000066">
    <property type="protein sequence ID" value="MFM0642319.1"/>
    <property type="molecule type" value="Genomic_DNA"/>
</dbReference>